<sequence length="440" mass="50900">MTSSNTDPKYLEYSYYDMAICEYGKYNRLHDEIEELHDIINDKDIRGYEQKIPKDIFNKLHKLMRNGNVSFGNKKESYCIYVNYRLNKEFRDLHNSVDEKIFDILHKFVVTYNIKTTNRKDNTCYGYIKYLNDDIYDRMKILIYLYDLYNQIKPHIVSDNDKLCDILYLMGRTYKDAFDKHNDDNNFFNKLEELKKIIEKNNWATNNQCPVEKYIKLPEKKPPQPIEVPEASNQPRTLTQESLSQDRVRLEDVSGTKDTQEAMIPLRTLEVSESSESLVSYDEHETRATVGSQYSVGPSIPELQANSVYTSSLRAPEPARPAPNQETYISQSTDEFLTDKIIDIPEASITVVYPKTNAIPQEGLMGKIQGAFSNISEYVEPVPLMGVSGVEEDAGIKSLLISEENTLSDFLVFQNMTIDILEINNIIYLTKPNSIYYIIS</sequence>
<dbReference type="OrthoDB" id="388866at2759"/>
<gene>
    <name evidence="1" type="ORF">PVBG_03309</name>
</gene>
<evidence type="ECO:0008006" key="3">
    <source>
        <dbReference type="Google" id="ProtNLM"/>
    </source>
</evidence>
<dbReference type="EMBL" id="KQ234711">
    <property type="protein sequence ID" value="KMZ89588.1"/>
    <property type="molecule type" value="Genomic_DNA"/>
</dbReference>
<accession>A0A0J9VQG8</accession>
<proteinExistence type="predicted"/>
<organism evidence="1 2">
    <name type="scientific">Plasmodium vivax (strain Brazil I)</name>
    <dbReference type="NCBI Taxonomy" id="1033975"/>
    <lineage>
        <taxon>Eukaryota</taxon>
        <taxon>Sar</taxon>
        <taxon>Alveolata</taxon>
        <taxon>Apicomplexa</taxon>
        <taxon>Aconoidasida</taxon>
        <taxon>Haemosporida</taxon>
        <taxon>Plasmodiidae</taxon>
        <taxon>Plasmodium</taxon>
        <taxon>Plasmodium (Plasmodium)</taxon>
    </lineage>
</organism>
<dbReference type="Proteomes" id="UP000053327">
    <property type="component" value="Unassembled WGS sequence"/>
</dbReference>
<protein>
    <recommendedName>
        <fullName evidence="3">Variable surface protein</fullName>
    </recommendedName>
</protein>
<dbReference type="Pfam" id="PF05795">
    <property type="entry name" value="Plasmodium_Vir"/>
    <property type="match status" value="1"/>
</dbReference>
<name>A0A0J9VQG8_PLAV1</name>
<evidence type="ECO:0000313" key="1">
    <source>
        <dbReference type="EMBL" id="KMZ89588.1"/>
    </source>
</evidence>
<reference evidence="1 2" key="1">
    <citation type="submission" date="2011-08" db="EMBL/GenBank/DDBJ databases">
        <title>The Genome Sequence of Plasmodium vivax Brazil I.</title>
        <authorList>
            <consortium name="The Broad Institute Genome Sequencing Platform"/>
            <consortium name="The Broad Institute Genome Sequencing Center for Infectious Disease"/>
            <person name="Neafsey D."/>
            <person name="Carlton J."/>
            <person name="Barnwell J."/>
            <person name="Collins W."/>
            <person name="Escalante A."/>
            <person name="Mullikin J."/>
            <person name="Saul A."/>
            <person name="Guigo R."/>
            <person name="Camara F."/>
            <person name="Young S.K."/>
            <person name="Zeng Q."/>
            <person name="Gargeya S."/>
            <person name="Fitzgerald M."/>
            <person name="Haas B."/>
            <person name="Abouelleil A."/>
            <person name="Alvarado L."/>
            <person name="Arachchi H.M."/>
            <person name="Berlin A."/>
            <person name="Brown A."/>
            <person name="Chapman S.B."/>
            <person name="Chen Z."/>
            <person name="Dunbar C."/>
            <person name="Freedman E."/>
            <person name="Gearin G."/>
            <person name="Gellesch M."/>
            <person name="Goldberg J."/>
            <person name="Griggs A."/>
            <person name="Gujja S."/>
            <person name="Heiman D."/>
            <person name="Howarth C."/>
            <person name="Larson L."/>
            <person name="Lui A."/>
            <person name="MacDonald P.J.P."/>
            <person name="Montmayeur A."/>
            <person name="Murphy C."/>
            <person name="Neiman D."/>
            <person name="Pearson M."/>
            <person name="Priest M."/>
            <person name="Roberts A."/>
            <person name="Saif S."/>
            <person name="Shea T."/>
            <person name="Shenoy N."/>
            <person name="Sisk P."/>
            <person name="Stolte C."/>
            <person name="Sykes S."/>
            <person name="Wortman J."/>
            <person name="Nusbaum C."/>
            <person name="Birren B."/>
        </authorList>
    </citation>
    <scope>NUCLEOTIDE SEQUENCE [LARGE SCALE GENOMIC DNA]</scope>
    <source>
        <strain evidence="1 2">Brazil I</strain>
    </source>
</reference>
<evidence type="ECO:0000313" key="2">
    <source>
        <dbReference type="Proteomes" id="UP000053327"/>
    </source>
</evidence>
<dbReference type="InterPro" id="IPR008780">
    <property type="entry name" value="Plasmodium_Vir"/>
</dbReference>
<dbReference type="AlphaFoldDB" id="A0A0J9VQG8"/>